<name>A0ABV9T5H9_9BACT</name>
<dbReference type="Proteomes" id="UP001595818">
    <property type="component" value="Unassembled WGS sequence"/>
</dbReference>
<feature type="transmembrane region" description="Helical" evidence="1">
    <location>
        <begin position="6"/>
        <end position="27"/>
    </location>
</feature>
<keyword evidence="1" id="KW-0472">Membrane</keyword>
<dbReference type="RefSeq" id="WP_377066756.1">
    <property type="nucleotide sequence ID" value="NZ_JBHSJJ010000012.1"/>
</dbReference>
<comment type="caution">
    <text evidence="3">The sequence shown here is derived from an EMBL/GenBank/DDBJ whole genome shotgun (WGS) entry which is preliminary data.</text>
</comment>
<feature type="transmembrane region" description="Helical" evidence="1">
    <location>
        <begin position="122"/>
        <end position="146"/>
    </location>
</feature>
<evidence type="ECO:0000313" key="3">
    <source>
        <dbReference type="EMBL" id="MFC4873669.1"/>
    </source>
</evidence>
<feature type="transmembrane region" description="Helical" evidence="1">
    <location>
        <begin position="152"/>
        <end position="172"/>
    </location>
</feature>
<evidence type="ECO:0000313" key="4">
    <source>
        <dbReference type="Proteomes" id="UP001595818"/>
    </source>
</evidence>
<dbReference type="EMBL" id="JBHSJJ010000012">
    <property type="protein sequence ID" value="MFC4873669.1"/>
    <property type="molecule type" value="Genomic_DNA"/>
</dbReference>
<accession>A0ABV9T5H9</accession>
<reference evidence="4" key="1">
    <citation type="journal article" date="2019" name="Int. J. Syst. Evol. Microbiol.">
        <title>The Global Catalogue of Microorganisms (GCM) 10K type strain sequencing project: providing services to taxonomists for standard genome sequencing and annotation.</title>
        <authorList>
            <consortium name="The Broad Institute Genomics Platform"/>
            <consortium name="The Broad Institute Genome Sequencing Center for Infectious Disease"/>
            <person name="Wu L."/>
            <person name="Ma J."/>
        </authorList>
    </citation>
    <scope>NUCLEOTIDE SEQUENCE [LARGE SCALE GENOMIC DNA]</scope>
    <source>
        <strain evidence="4">CGMCC 4.7466</strain>
    </source>
</reference>
<dbReference type="InterPro" id="IPR039447">
    <property type="entry name" value="UreH-like_TM_dom"/>
</dbReference>
<dbReference type="PANTHER" id="PTHR42208">
    <property type="entry name" value="HEAVY METAL TRANSPORTER-RELATED"/>
    <property type="match status" value="1"/>
</dbReference>
<evidence type="ECO:0000256" key="1">
    <source>
        <dbReference type="SAM" id="Phobius"/>
    </source>
</evidence>
<feature type="transmembrane region" description="Helical" evidence="1">
    <location>
        <begin position="48"/>
        <end position="66"/>
    </location>
</feature>
<dbReference type="Pfam" id="PF13386">
    <property type="entry name" value="DsbD_2"/>
    <property type="match status" value="1"/>
</dbReference>
<keyword evidence="4" id="KW-1185">Reference proteome</keyword>
<keyword evidence="1" id="KW-0812">Transmembrane</keyword>
<gene>
    <name evidence="3" type="ORF">ACFPFU_18350</name>
</gene>
<evidence type="ECO:0000259" key="2">
    <source>
        <dbReference type="Pfam" id="PF13386"/>
    </source>
</evidence>
<protein>
    <submittedName>
        <fullName evidence="3">Sulfite exporter TauE/SafE family protein</fullName>
    </submittedName>
</protein>
<proteinExistence type="predicted"/>
<dbReference type="PANTHER" id="PTHR42208:SF1">
    <property type="entry name" value="HEAVY METAL TRANSPORTER"/>
    <property type="match status" value="1"/>
</dbReference>
<sequence length="238" mass="25845">MLWTAFILGLVGSFHCLGMCGPIAMTLAAKDRSRFAGNKLAYNLGRTLTYATLGALIGLIGFSLALTGFQQFFSIFMGSAIVVMALFYKRSERIIAGSGIFGGMNRLKLKLGKYLKKGGSQAYFVSGLLNGLLPCGMVYIALAATLALQSVFYGFLYMLFFGMGTIPVMLTLMFSKDLFGFRLKQRISRALPYFAMFIGVLFIVRGMGLGIHYISPKVDVEAVQGAAESGIVEMTLCD</sequence>
<feature type="transmembrane region" description="Helical" evidence="1">
    <location>
        <begin position="72"/>
        <end position="88"/>
    </location>
</feature>
<keyword evidence="1" id="KW-1133">Transmembrane helix</keyword>
<feature type="transmembrane region" description="Helical" evidence="1">
    <location>
        <begin position="193"/>
        <end position="214"/>
    </location>
</feature>
<organism evidence="3 4">
    <name type="scientific">Negadavirga shengliensis</name>
    <dbReference type="NCBI Taxonomy" id="1389218"/>
    <lineage>
        <taxon>Bacteria</taxon>
        <taxon>Pseudomonadati</taxon>
        <taxon>Bacteroidota</taxon>
        <taxon>Cytophagia</taxon>
        <taxon>Cytophagales</taxon>
        <taxon>Cyclobacteriaceae</taxon>
        <taxon>Negadavirga</taxon>
    </lineage>
</organism>
<feature type="domain" description="Urease accessory protein UreH-like transmembrane" evidence="2">
    <location>
        <begin position="4"/>
        <end position="201"/>
    </location>
</feature>